<evidence type="ECO:0000259" key="14">
    <source>
        <dbReference type="PROSITE" id="PS50885"/>
    </source>
</evidence>
<feature type="domain" description="HAMP" evidence="14">
    <location>
        <begin position="198"/>
        <end position="251"/>
    </location>
</feature>
<dbReference type="Gene3D" id="3.30.565.10">
    <property type="entry name" value="Histidine kinase-like ATPase, C-terminal domain"/>
    <property type="match status" value="1"/>
</dbReference>
<evidence type="ECO:0000256" key="10">
    <source>
        <dbReference type="ARBA" id="ARBA00023012"/>
    </source>
</evidence>
<dbReference type="InterPro" id="IPR036890">
    <property type="entry name" value="HATPase_C_sf"/>
</dbReference>
<keyword evidence="4" id="KW-1003">Cell membrane</keyword>
<feature type="domain" description="Histidine kinase" evidence="13">
    <location>
        <begin position="275"/>
        <end position="475"/>
    </location>
</feature>
<dbReference type="PRINTS" id="PR00344">
    <property type="entry name" value="BCTRLSENSOR"/>
</dbReference>
<sequence length="477" mass="54310">MKIRTLLFMMIPLLFVVNSAISLLLFDSSHRVNQSYAQLQERMLVYERVQERVQHQVQLAGSWLTSRLPEQISALQTNSEQIASLQEQLQGYSPPSNAEAEALSLQKLLATFLEHAQQFNDAMAEEETLTLSAYVEEAQLVASYISEECFRLISLELAAYETRYHSILQNMSFMRISGIILLLGVLLLCLWLAYIISQSISRPIGELVQTAEAISQGKLDGPIPLSPKQNEFHSLGTAFQRMQVQLKQYIAKEKETLEKDKQLKEMELEVLKSQINPHFLFNSLNVVSKLALIEGAERTSDLTVAISNLLRYSLKQLDSQVPLRDEVKHARDYVYIQQARYRERVQFHMDIDEAQLDTTVPVLTIQPILENIFVHGIEQLEHGAQITLTIYGDERYTWIAIADNGSGMSEPTRLQLLQYTDKEQTKLPSVGQSTGLGTRNVFRRLQLLYGDEHQVEIESAQGKGTSITLRIPKQKEE</sequence>
<evidence type="ECO:0000256" key="1">
    <source>
        <dbReference type="ARBA" id="ARBA00000085"/>
    </source>
</evidence>
<reference evidence="15" key="1">
    <citation type="submission" date="2021-03" db="EMBL/GenBank/DDBJ databases">
        <title>Antimicrobial resistance genes in bacteria isolated from Japanese honey, and their potential for conferring macrolide and lincosamide resistance in the American foulbrood pathogen Paenibacillus larvae.</title>
        <authorList>
            <person name="Okamoto M."/>
            <person name="Kumagai M."/>
            <person name="Kanamori H."/>
            <person name="Takamatsu D."/>
        </authorList>
    </citation>
    <scope>NUCLEOTIDE SEQUENCE</scope>
    <source>
        <strain evidence="15">J40TS1</strain>
    </source>
</reference>
<dbReference type="Proteomes" id="UP000683139">
    <property type="component" value="Unassembled WGS sequence"/>
</dbReference>
<comment type="caution">
    <text evidence="15">The sequence shown here is derived from an EMBL/GenBank/DDBJ whole genome shotgun (WGS) entry which is preliminary data.</text>
</comment>
<evidence type="ECO:0000256" key="11">
    <source>
        <dbReference type="ARBA" id="ARBA00023136"/>
    </source>
</evidence>
<comment type="catalytic activity">
    <reaction evidence="1">
        <text>ATP + protein L-histidine = ADP + protein N-phospho-L-histidine.</text>
        <dbReference type="EC" id="2.7.13.3"/>
    </reaction>
</comment>
<gene>
    <name evidence="15" type="ORF">J40TS1_43700</name>
</gene>
<evidence type="ECO:0000256" key="3">
    <source>
        <dbReference type="ARBA" id="ARBA00012438"/>
    </source>
</evidence>
<dbReference type="GO" id="GO:0000155">
    <property type="term" value="F:phosphorelay sensor kinase activity"/>
    <property type="evidence" value="ECO:0007669"/>
    <property type="project" value="InterPro"/>
</dbReference>
<evidence type="ECO:0000256" key="12">
    <source>
        <dbReference type="SAM" id="Phobius"/>
    </source>
</evidence>
<dbReference type="SUPFAM" id="SSF158472">
    <property type="entry name" value="HAMP domain-like"/>
    <property type="match status" value="1"/>
</dbReference>
<keyword evidence="11 12" id="KW-0472">Membrane</keyword>
<dbReference type="PROSITE" id="PS50885">
    <property type="entry name" value="HAMP"/>
    <property type="match status" value="1"/>
</dbReference>
<dbReference type="AlphaFoldDB" id="A0A920D0M6"/>
<dbReference type="RefSeq" id="WP_213519385.1">
    <property type="nucleotide sequence ID" value="NZ_BOSE01000010.1"/>
</dbReference>
<keyword evidence="7" id="KW-0547">Nucleotide-binding</keyword>
<evidence type="ECO:0000256" key="7">
    <source>
        <dbReference type="ARBA" id="ARBA00022741"/>
    </source>
</evidence>
<feature type="transmembrane region" description="Helical" evidence="12">
    <location>
        <begin position="6"/>
        <end position="26"/>
    </location>
</feature>
<dbReference type="EMBL" id="BOSE01000010">
    <property type="protein sequence ID" value="GIP18728.1"/>
    <property type="molecule type" value="Genomic_DNA"/>
</dbReference>
<dbReference type="GO" id="GO:0005886">
    <property type="term" value="C:plasma membrane"/>
    <property type="evidence" value="ECO:0007669"/>
    <property type="project" value="UniProtKB-SubCell"/>
</dbReference>
<dbReference type="EC" id="2.7.13.3" evidence="3"/>
<proteinExistence type="predicted"/>
<evidence type="ECO:0000256" key="8">
    <source>
        <dbReference type="ARBA" id="ARBA00022777"/>
    </source>
</evidence>
<evidence type="ECO:0000256" key="2">
    <source>
        <dbReference type="ARBA" id="ARBA00004651"/>
    </source>
</evidence>
<dbReference type="InterPro" id="IPR003660">
    <property type="entry name" value="HAMP_dom"/>
</dbReference>
<dbReference type="SMART" id="SM00387">
    <property type="entry name" value="HATPase_c"/>
    <property type="match status" value="1"/>
</dbReference>
<keyword evidence="12" id="KW-1133">Transmembrane helix</keyword>
<dbReference type="InterPro" id="IPR050640">
    <property type="entry name" value="Bact_2-comp_sensor_kinase"/>
</dbReference>
<dbReference type="InterPro" id="IPR010559">
    <property type="entry name" value="Sig_transdc_His_kin_internal"/>
</dbReference>
<dbReference type="PANTHER" id="PTHR34220:SF7">
    <property type="entry name" value="SENSOR HISTIDINE KINASE YPDA"/>
    <property type="match status" value="1"/>
</dbReference>
<keyword evidence="12" id="KW-0812">Transmembrane</keyword>
<evidence type="ECO:0000259" key="13">
    <source>
        <dbReference type="PROSITE" id="PS50109"/>
    </source>
</evidence>
<dbReference type="Gene3D" id="6.10.340.10">
    <property type="match status" value="1"/>
</dbReference>
<name>A0A920D0M6_9BACL</name>
<dbReference type="InterPro" id="IPR005467">
    <property type="entry name" value="His_kinase_dom"/>
</dbReference>
<accession>A0A920D0M6</accession>
<dbReference type="Pfam" id="PF02518">
    <property type="entry name" value="HATPase_c"/>
    <property type="match status" value="1"/>
</dbReference>
<keyword evidence="10" id="KW-0902">Two-component regulatory system</keyword>
<dbReference type="SMART" id="SM00304">
    <property type="entry name" value="HAMP"/>
    <property type="match status" value="1"/>
</dbReference>
<keyword evidence="5" id="KW-0597">Phosphoprotein</keyword>
<dbReference type="InterPro" id="IPR003594">
    <property type="entry name" value="HATPase_dom"/>
</dbReference>
<dbReference type="GO" id="GO:0005524">
    <property type="term" value="F:ATP binding"/>
    <property type="evidence" value="ECO:0007669"/>
    <property type="project" value="UniProtKB-KW"/>
</dbReference>
<comment type="subcellular location">
    <subcellularLocation>
        <location evidence="2">Cell membrane</location>
        <topology evidence="2">Multi-pass membrane protein</topology>
    </subcellularLocation>
</comment>
<dbReference type="PANTHER" id="PTHR34220">
    <property type="entry name" value="SENSOR HISTIDINE KINASE YPDA"/>
    <property type="match status" value="1"/>
</dbReference>
<dbReference type="Pfam" id="PF06580">
    <property type="entry name" value="His_kinase"/>
    <property type="match status" value="1"/>
</dbReference>
<dbReference type="PROSITE" id="PS50109">
    <property type="entry name" value="HIS_KIN"/>
    <property type="match status" value="1"/>
</dbReference>
<keyword evidence="8" id="KW-0418">Kinase</keyword>
<evidence type="ECO:0000313" key="16">
    <source>
        <dbReference type="Proteomes" id="UP000683139"/>
    </source>
</evidence>
<evidence type="ECO:0000256" key="6">
    <source>
        <dbReference type="ARBA" id="ARBA00022679"/>
    </source>
</evidence>
<dbReference type="Pfam" id="PF00672">
    <property type="entry name" value="HAMP"/>
    <property type="match status" value="1"/>
</dbReference>
<dbReference type="CDD" id="cd06225">
    <property type="entry name" value="HAMP"/>
    <property type="match status" value="1"/>
</dbReference>
<evidence type="ECO:0000256" key="9">
    <source>
        <dbReference type="ARBA" id="ARBA00022840"/>
    </source>
</evidence>
<evidence type="ECO:0000313" key="15">
    <source>
        <dbReference type="EMBL" id="GIP18728.1"/>
    </source>
</evidence>
<organism evidence="15 16">
    <name type="scientific">Paenibacillus montaniterrae</name>
    <dbReference type="NCBI Taxonomy" id="429341"/>
    <lineage>
        <taxon>Bacteria</taxon>
        <taxon>Bacillati</taxon>
        <taxon>Bacillota</taxon>
        <taxon>Bacilli</taxon>
        <taxon>Bacillales</taxon>
        <taxon>Paenibacillaceae</taxon>
        <taxon>Paenibacillus</taxon>
    </lineage>
</organism>
<keyword evidence="16" id="KW-1185">Reference proteome</keyword>
<evidence type="ECO:0000256" key="4">
    <source>
        <dbReference type="ARBA" id="ARBA00022475"/>
    </source>
</evidence>
<dbReference type="InterPro" id="IPR004358">
    <property type="entry name" value="Sig_transdc_His_kin-like_C"/>
</dbReference>
<keyword evidence="6" id="KW-0808">Transferase</keyword>
<evidence type="ECO:0000256" key="5">
    <source>
        <dbReference type="ARBA" id="ARBA00022553"/>
    </source>
</evidence>
<feature type="transmembrane region" description="Helical" evidence="12">
    <location>
        <begin position="173"/>
        <end position="194"/>
    </location>
</feature>
<dbReference type="SUPFAM" id="SSF55874">
    <property type="entry name" value="ATPase domain of HSP90 chaperone/DNA topoisomerase II/histidine kinase"/>
    <property type="match status" value="1"/>
</dbReference>
<keyword evidence="9" id="KW-0067">ATP-binding</keyword>
<protein>
    <recommendedName>
        <fullName evidence="3">histidine kinase</fullName>
        <ecNumber evidence="3">2.7.13.3</ecNumber>
    </recommendedName>
</protein>